<evidence type="ECO:0000313" key="1">
    <source>
        <dbReference type="EMBL" id="GAA4449016.1"/>
    </source>
</evidence>
<gene>
    <name evidence="1" type="ORF">GCM10023156_13000</name>
</gene>
<accession>A0ABP8MG47</accession>
<proteinExistence type="predicted"/>
<protein>
    <submittedName>
        <fullName evidence="1">Uncharacterized protein</fullName>
    </submittedName>
</protein>
<evidence type="ECO:0000313" key="2">
    <source>
        <dbReference type="Proteomes" id="UP001500840"/>
    </source>
</evidence>
<keyword evidence="2" id="KW-1185">Reference proteome</keyword>
<dbReference type="Proteomes" id="UP001500840">
    <property type="component" value="Unassembled WGS sequence"/>
</dbReference>
<reference evidence="2" key="1">
    <citation type="journal article" date="2019" name="Int. J. Syst. Evol. Microbiol.">
        <title>The Global Catalogue of Microorganisms (GCM) 10K type strain sequencing project: providing services to taxonomists for standard genome sequencing and annotation.</title>
        <authorList>
            <consortium name="The Broad Institute Genomics Platform"/>
            <consortium name="The Broad Institute Genome Sequencing Center for Infectious Disease"/>
            <person name="Wu L."/>
            <person name="Ma J."/>
        </authorList>
    </citation>
    <scope>NUCLEOTIDE SEQUENCE [LARGE SCALE GENOMIC DNA]</scope>
    <source>
        <strain evidence="2">JCM 17759</strain>
    </source>
</reference>
<name>A0ABP8MG47_9BACT</name>
<comment type="caution">
    <text evidence="1">The sequence shown here is derived from an EMBL/GenBank/DDBJ whole genome shotgun (WGS) entry which is preliminary data.</text>
</comment>
<sequence>MVTTAVNGESPSQRVARINAEASFRPSFRIDPLVFQCQAVPGQTVRFKFRLSSSDRPIDFSIQPVSLIQHRDGKVTAAEELQDRDSVRLLSSSELRLRGGEIREIEGTWTLPRDSGQFVSVGLLVTDRSEEPFSKQTTQRQLGVRFVTRYLLRLEADIRRANAVQGEIRLTTGGLVDRDGFAHINALLWNPHDAGRRLRAKARMIDPAGRVVIDDVPLGLASRINQPEPKRFELTVLPRSEVTLASALPEPVFPGDYQLQINVSDDSGDVALQTFPVHVGQYDFQAQRGVVGRVLRSIRVQPSAIELSTLRGGNRLVPLSLKNQGDTPVSIRLVTRDRDGNEVSWLRVRPERIQLAPRAGRNVMVTMNGHAGDANDKYAEVNLYAESDSSANTASLKIPVAMLNDDRSHDPQVSLGAIEVNENDPRIMSLPITNHGTRHLAPHLIITLTRGNEAPLICEAGYHAWLLPSESRELRFQLPESTSGTFKASIHAVLNRSAEPTLSEQTIVLP</sequence>
<dbReference type="EMBL" id="BAABGA010000017">
    <property type="protein sequence ID" value="GAA4449016.1"/>
    <property type="molecule type" value="Genomic_DNA"/>
</dbReference>
<organism evidence="1 2">
    <name type="scientific">Novipirellula rosea</name>
    <dbReference type="NCBI Taxonomy" id="1031540"/>
    <lineage>
        <taxon>Bacteria</taxon>
        <taxon>Pseudomonadati</taxon>
        <taxon>Planctomycetota</taxon>
        <taxon>Planctomycetia</taxon>
        <taxon>Pirellulales</taxon>
        <taxon>Pirellulaceae</taxon>
        <taxon>Novipirellula</taxon>
    </lineage>
</organism>